<dbReference type="EMBL" id="CAQQ02051215">
    <property type="status" value="NOT_ANNOTATED_CDS"/>
    <property type="molecule type" value="Genomic_DNA"/>
</dbReference>
<organism evidence="8 9">
    <name type="scientific">Megaselia scalaris</name>
    <name type="common">Humpbacked fly</name>
    <name type="synonym">Phora scalaris</name>
    <dbReference type="NCBI Taxonomy" id="36166"/>
    <lineage>
        <taxon>Eukaryota</taxon>
        <taxon>Metazoa</taxon>
        <taxon>Ecdysozoa</taxon>
        <taxon>Arthropoda</taxon>
        <taxon>Hexapoda</taxon>
        <taxon>Insecta</taxon>
        <taxon>Pterygota</taxon>
        <taxon>Neoptera</taxon>
        <taxon>Endopterygota</taxon>
        <taxon>Diptera</taxon>
        <taxon>Brachycera</taxon>
        <taxon>Muscomorpha</taxon>
        <taxon>Platypezoidea</taxon>
        <taxon>Phoridae</taxon>
        <taxon>Megaseliini</taxon>
        <taxon>Megaselia</taxon>
    </lineage>
</organism>
<evidence type="ECO:0000313" key="8">
    <source>
        <dbReference type="EnsemblMetazoa" id="MESCA007747-PA"/>
    </source>
</evidence>
<dbReference type="PANTHER" id="PTHR24279">
    <property type="entry name" value="CYTOCHROME P450"/>
    <property type="match status" value="1"/>
</dbReference>
<evidence type="ECO:0000256" key="1">
    <source>
        <dbReference type="ARBA" id="ARBA00001971"/>
    </source>
</evidence>
<evidence type="ECO:0000256" key="7">
    <source>
        <dbReference type="ARBA" id="ARBA00023033"/>
    </source>
</evidence>
<dbReference type="PANTHER" id="PTHR24279:SF120">
    <property type="entry name" value="CYTOCHROME P450"/>
    <property type="match status" value="1"/>
</dbReference>
<keyword evidence="7" id="KW-0503">Monooxygenase</keyword>
<dbReference type="EnsemblMetazoa" id="MESCA007747-RA">
    <property type="protein sequence ID" value="MESCA007747-PA"/>
    <property type="gene ID" value="MESCA007747"/>
</dbReference>
<dbReference type="GO" id="GO:0005506">
    <property type="term" value="F:iron ion binding"/>
    <property type="evidence" value="ECO:0007669"/>
    <property type="project" value="InterPro"/>
</dbReference>
<dbReference type="GO" id="GO:0020037">
    <property type="term" value="F:heme binding"/>
    <property type="evidence" value="ECO:0007669"/>
    <property type="project" value="InterPro"/>
</dbReference>
<dbReference type="STRING" id="36166.T1GVE8"/>
<keyword evidence="5" id="KW-0560">Oxidoreductase</keyword>
<dbReference type="Gene3D" id="1.10.630.10">
    <property type="entry name" value="Cytochrome P450"/>
    <property type="match status" value="1"/>
</dbReference>
<name>T1GVE8_MEGSC</name>
<dbReference type="GO" id="GO:0004497">
    <property type="term" value="F:monooxygenase activity"/>
    <property type="evidence" value="ECO:0007669"/>
    <property type="project" value="UniProtKB-KW"/>
</dbReference>
<evidence type="ECO:0000256" key="3">
    <source>
        <dbReference type="ARBA" id="ARBA00022617"/>
    </source>
</evidence>
<dbReference type="Proteomes" id="UP000015102">
    <property type="component" value="Unassembled WGS sequence"/>
</dbReference>
<dbReference type="SUPFAM" id="SSF48264">
    <property type="entry name" value="Cytochrome P450"/>
    <property type="match status" value="1"/>
</dbReference>
<keyword evidence="4" id="KW-0479">Metal-binding</keyword>
<evidence type="ECO:0000256" key="5">
    <source>
        <dbReference type="ARBA" id="ARBA00023002"/>
    </source>
</evidence>
<keyword evidence="6" id="KW-0408">Iron</keyword>
<keyword evidence="9" id="KW-1185">Reference proteome</keyword>
<proteinExistence type="inferred from homology"/>
<evidence type="ECO:0000313" key="9">
    <source>
        <dbReference type="Proteomes" id="UP000015102"/>
    </source>
</evidence>
<comment type="cofactor">
    <cofactor evidence="1">
        <name>heme</name>
        <dbReference type="ChEBI" id="CHEBI:30413"/>
    </cofactor>
</comment>
<accession>T1GVE8</accession>
<reference evidence="8" key="2">
    <citation type="submission" date="2015-06" db="UniProtKB">
        <authorList>
            <consortium name="EnsemblMetazoa"/>
        </authorList>
    </citation>
    <scope>IDENTIFICATION</scope>
</reference>
<dbReference type="GO" id="GO:0016705">
    <property type="term" value="F:oxidoreductase activity, acting on paired donors, with incorporation or reduction of molecular oxygen"/>
    <property type="evidence" value="ECO:0007669"/>
    <property type="project" value="InterPro"/>
</dbReference>
<evidence type="ECO:0000256" key="2">
    <source>
        <dbReference type="ARBA" id="ARBA00010617"/>
    </source>
</evidence>
<dbReference type="HOGENOM" id="CLU_2471629_0_0_1"/>
<evidence type="ECO:0000256" key="4">
    <source>
        <dbReference type="ARBA" id="ARBA00022723"/>
    </source>
</evidence>
<dbReference type="AlphaFoldDB" id="T1GVE8"/>
<sequence>MRDSNQELPGDFLHELYKWALESVGRVALDTRLGCLSNQGTEDSRRIINCINTFFWAVPELELRMPLWRFYATDAYKKYVAALDSFTQ</sequence>
<dbReference type="InterPro" id="IPR036396">
    <property type="entry name" value="Cyt_P450_sf"/>
</dbReference>
<dbReference type="InterPro" id="IPR050479">
    <property type="entry name" value="CYP11_CYP27_families"/>
</dbReference>
<protein>
    <submittedName>
        <fullName evidence="8">Uncharacterized protein</fullName>
    </submittedName>
</protein>
<reference evidence="9" key="1">
    <citation type="submission" date="2013-02" db="EMBL/GenBank/DDBJ databases">
        <authorList>
            <person name="Hughes D."/>
        </authorList>
    </citation>
    <scope>NUCLEOTIDE SEQUENCE</scope>
    <source>
        <strain>Durham</strain>
        <strain evidence="9">NC isolate 2 -- Noor lab</strain>
    </source>
</reference>
<keyword evidence="3" id="KW-0349">Heme</keyword>
<evidence type="ECO:0000256" key="6">
    <source>
        <dbReference type="ARBA" id="ARBA00023004"/>
    </source>
</evidence>
<comment type="similarity">
    <text evidence="2">Belongs to the cytochrome P450 family.</text>
</comment>